<comment type="catalytic activity">
    <reaction evidence="6">
        <text>a sn-glycero-3-phosphodiester + H2O = an alcohol + sn-glycerol 3-phosphate + H(+)</text>
        <dbReference type="Rhea" id="RHEA:12969"/>
        <dbReference type="ChEBI" id="CHEBI:15377"/>
        <dbReference type="ChEBI" id="CHEBI:15378"/>
        <dbReference type="ChEBI" id="CHEBI:30879"/>
        <dbReference type="ChEBI" id="CHEBI:57597"/>
        <dbReference type="ChEBI" id="CHEBI:83408"/>
        <dbReference type="EC" id="3.1.4.46"/>
    </reaction>
</comment>
<dbReference type="Pfam" id="PF03009">
    <property type="entry name" value="GDPD"/>
    <property type="match status" value="1"/>
</dbReference>
<evidence type="ECO:0000313" key="9">
    <source>
        <dbReference type="Proteomes" id="UP000471082"/>
    </source>
</evidence>
<dbReference type="SUPFAM" id="SSF51695">
    <property type="entry name" value="PLC-like phosphodiesterases"/>
    <property type="match status" value="1"/>
</dbReference>
<organism evidence="8 9">
    <name type="scientific">Xanthomonas perforans</name>
    <dbReference type="NCBI Taxonomy" id="442694"/>
    <lineage>
        <taxon>Bacteria</taxon>
        <taxon>Pseudomonadati</taxon>
        <taxon>Pseudomonadota</taxon>
        <taxon>Gammaproteobacteria</taxon>
        <taxon>Lysobacterales</taxon>
        <taxon>Lysobacteraceae</taxon>
        <taxon>Xanthomonas</taxon>
    </lineage>
</organism>
<evidence type="ECO:0000256" key="5">
    <source>
        <dbReference type="ARBA" id="ARBA00022801"/>
    </source>
</evidence>
<feature type="non-terminal residue" evidence="8">
    <location>
        <position position="1"/>
    </location>
</feature>
<feature type="domain" description="GP-PDE" evidence="7">
    <location>
        <begin position="6"/>
        <end position="113"/>
    </location>
</feature>
<dbReference type="AlphaFoldDB" id="A0A7X5N2V9"/>
<dbReference type="InterPro" id="IPR030395">
    <property type="entry name" value="GP_PDE_dom"/>
</dbReference>
<dbReference type="Gene3D" id="3.20.20.190">
    <property type="entry name" value="Phosphatidylinositol (PI) phosphodiesterase"/>
    <property type="match status" value="1"/>
</dbReference>
<dbReference type="PANTHER" id="PTHR43620">
    <property type="entry name" value="GLYCEROPHOSPHORYL DIESTER PHOSPHODIESTERASE"/>
    <property type="match status" value="1"/>
</dbReference>
<dbReference type="GO" id="GO:0008889">
    <property type="term" value="F:glycerophosphodiester phosphodiesterase activity"/>
    <property type="evidence" value="ECO:0007669"/>
    <property type="project" value="UniProtKB-EC"/>
</dbReference>
<comment type="similarity">
    <text evidence="1">Belongs to the glycerophosphoryl diester phosphodiesterase family.</text>
</comment>
<comment type="caution">
    <text evidence="8">The sequence shown here is derived from an EMBL/GenBank/DDBJ whole genome shotgun (WGS) entry which is preliminary data.</text>
</comment>
<evidence type="ECO:0000256" key="4">
    <source>
        <dbReference type="ARBA" id="ARBA00022798"/>
    </source>
</evidence>
<dbReference type="PROSITE" id="PS51704">
    <property type="entry name" value="GP_PDE"/>
    <property type="match status" value="1"/>
</dbReference>
<keyword evidence="3" id="KW-0732">Signal</keyword>
<dbReference type="GO" id="GO:0006071">
    <property type="term" value="P:glycerol metabolic process"/>
    <property type="evidence" value="ECO:0007669"/>
    <property type="project" value="UniProtKB-KW"/>
</dbReference>
<reference evidence="8 9" key="1">
    <citation type="submission" date="2019-11" db="EMBL/GenBank/DDBJ databases">
        <title>Genome-resolved metagenomics to study the prevalence of co-infection and intraspecific heterogeneity among plant pathogen metapopulations.</title>
        <authorList>
            <person name="Newberry E."/>
            <person name="Bhandari R."/>
            <person name="Kemble J."/>
            <person name="Sikora E."/>
            <person name="Potnis N."/>
        </authorList>
    </citation>
    <scope>NUCLEOTIDE SEQUENCE [LARGE SCALE GENOMIC DNA]</scope>
    <source>
        <strain evidence="8">Xp_Tom_Tuscaloosa_18b</strain>
    </source>
</reference>
<evidence type="ECO:0000256" key="6">
    <source>
        <dbReference type="ARBA" id="ARBA00047512"/>
    </source>
</evidence>
<accession>A0A7X5N2V9</accession>
<dbReference type="Proteomes" id="UP000471082">
    <property type="component" value="Unassembled WGS sequence"/>
</dbReference>
<gene>
    <name evidence="8" type="ORF">G3W61_29965</name>
</gene>
<dbReference type="InterPro" id="IPR017946">
    <property type="entry name" value="PLC-like_Pdiesterase_TIM-brl"/>
</dbReference>
<evidence type="ECO:0000256" key="2">
    <source>
        <dbReference type="ARBA" id="ARBA00012247"/>
    </source>
</evidence>
<evidence type="ECO:0000256" key="3">
    <source>
        <dbReference type="ARBA" id="ARBA00022729"/>
    </source>
</evidence>
<protein>
    <recommendedName>
        <fullName evidence="2">glycerophosphodiester phosphodiesterase</fullName>
        <ecNumber evidence="2">3.1.4.46</ecNumber>
    </recommendedName>
</protein>
<proteinExistence type="inferred from homology"/>
<feature type="non-terminal residue" evidence="8">
    <location>
        <position position="113"/>
    </location>
</feature>
<keyword evidence="4" id="KW-0319">Glycerol metabolism</keyword>
<keyword evidence="5" id="KW-0378">Hydrolase</keyword>
<evidence type="ECO:0000313" key="8">
    <source>
        <dbReference type="EMBL" id="NEL80470.1"/>
    </source>
</evidence>
<dbReference type="EC" id="3.1.4.46" evidence="2"/>
<dbReference type="PANTHER" id="PTHR43620:SF7">
    <property type="entry name" value="GLYCEROPHOSPHODIESTER PHOSPHODIESTERASE GDPD5-RELATED"/>
    <property type="match status" value="1"/>
</dbReference>
<dbReference type="EMBL" id="JAAGYU010001603">
    <property type="protein sequence ID" value="NEL80470.1"/>
    <property type="molecule type" value="Genomic_DNA"/>
</dbReference>
<dbReference type="GO" id="GO:0006629">
    <property type="term" value="P:lipid metabolic process"/>
    <property type="evidence" value="ECO:0007669"/>
    <property type="project" value="InterPro"/>
</dbReference>
<dbReference type="GO" id="GO:0042597">
    <property type="term" value="C:periplasmic space"/>
    <property type="evidence" value="ECO:0007669"/>
    <property type="project" value="TreeGrafter"/>
</dbReference>
<name>A0A7X5N2V9_XANPE</name>
<evidence type="ECO:0000256" key="1">
    <source>
        <dbReference type="ARBA" id="ARBA00007277"/>
    </source>
</evidence>
<evidence type="ECO:0000259" key="7">
    <source>
        <dbReference type="PROSITE" id="PS51704"/>
    </source>
</evidence>
<sequence>PLAKTVQIFAHRGASALRPEHTLASYAKAIVDGADFVEPDLVSTKDGVLVARHENEIGGTTDVASHPEFAARKTRKTIDGQAMEGWFTEDFTLAELKTLRARERLPQLRGTRW</sequence>